<keyword evidence="2" id="KW-1185">Reference proteome</keyword>
<dbReference type="Pfam" id="PF13966">
    <property type="entry name" value="zf-RVT"/>
    <property type="match status" value="1"/>
</dbReference>
<reference evidence="3" key="2">
    <citation type="submission" date="2025-08" db="UniProtKB">
        <authorList>
            <consortium name="RefSeq"/>
        </authorList>
    </citation>
    <scope>IDENTIFICATION</scope>
    <source>
        <tissue evidence="3">Leaf</tissue>
    </source>
</reference>
<dbReference type="Proteomes" id="UP000813463">
    <property type="component" value="Chromosome 5"/>
</dbReference>
<protein>
    <recommendedName>
        <fullName evidence="1">Reverse transcriptase zinc-binding domain-containing protein</fullName>
    </recommendedName>
</protein>
<name>A0ABM3QRK3_SPIOL</name>
<evidence type="ECO:0000259" key="1">
    <source>
        <dbReference type="Pfam" id="PF13966"/>
    </source>
</evidence>
<accession>A0ABM3QRK3</accession>
<reference evidence="2" key="1">
    <citation type="journal article" date="2021" name="Nat. Commun.">
        <title>Genomic analyses provide insights into spinach domestication and the genetic basis of agronomic traits.</title>
        <authorList>
            <person name="Cai X."/>
            <person name="Sun X."/>
            <person name="Xu C."/>
            <person name="Sun H."/>
            <person name="Wang X."/>
            <person name="Ge C."/>
            <person name="Zhang Z."/>
            <person name="Wang Q."/>
            <person name="Fei Z."/>
            <person name="Jiao C."/>
            <person name="Wang Q."/>
        </authorList>
    </citation>
    <scope>NUCLEOTIDE SEQUENCE [LARGE SCALE GENOMIC DNA]</scope>
    <source>
        <strain evidence="2">cv. Varoflay</strain>
    </source>
</reference>
<dbReference type="InterPro" id="IPR026960">
    <property type="entry name" value="RVT-Znf"/>
</dbReference>
<proteinExistence type="predicted"/>
<dbReference type="GeneID" id="130461795"/>
<organism evidence="2 3">
    <name type="scientific">Spinacia oleracea</name>
    <name type="common">Spinach</name>
    <dbReference type="NCBI Taxonomy" id="3562"/>
    <lineage>
        <taxon>Eukaryota</taxon>
        <taxon>Viridiplantae</taxon>
        <taxon>Streptophyta</taxon>
        <taxon>Embryophyta</taxon>
        <taxon>Tracheophyta</taxon>
        <taxon>Spermatophyta</taxon>
        <taxon>Magnoliopsida</taxon>
        <taxon>eudicotyledons</taxon>
        <taxon>Gunneridae</taxon>
        <taxon>Pentapetalae</taxon>
        <taxon>Caryophyllales</taxon>
        <taxon>Chenopodiaceae</taxon>
        <taxon>Chenopodioideae</taxon>
        <taxon>Anserineae</taxon>
        <taxon>Spinacia</taxon>
    </lineage>
</organism>
<feature type="domain" description="Reverse transcriptase zinc-binding" evidence="1">
    <location>
        <begin position="4"/>
        <end position="41"/>
    </location>
</feature>
<gene>
    <name evidence="3" type="primary">LOC130461795</name>
</gene>
<sequence length="129" mass="15005">MSLDKLLNWKVVATETCLLCGLSGESVEHMFFQCHVSAQLWHKVLNFLHFDREATGFTAKLTWMIKSSKRGVGRHKLLIMFFAESIYSLWLNRDDKLFNHHCKAPDLFRETLFRAVARASNELSNMLID</sequence>
<evidence type="ECO:0000313" key="3">
    <source>
        <dbReference type="RefSeq" id="XP_056685987.1"/>
    </source>
</evidence>
<dbReference type="RefSeq" id="XP_056685987.1">
    <property type="nucleotide sequence ID" value="XM_056830009.1"/>
</dbReference>
<evidence type="ECO:0000313" key="2">
    <source>
        <dbReference type="Proteomes" id="UP000813463"/>
    </source>
</evidence>